<accession>A0A0P7ZQV9</accession>
<dbReference type="InterPro" id="IPR027417">
    <property type="entry name" value="P-loop_NTPase"/>
</dbReference>
<protein>
    <submittedName>
        <fullName evidence="7">NitT/TauT family transport system ATP-binding protein</fullName>
    </submittedName>
</protein>
<dbReference type="EMBL" id="LJZR01000064">
    <property type="protein sequence ID" value="KPQ32236.1"/>
    <property type="molecule type" value="Genomic_DNA"/>
</dbReference>
<evidence type="ECO:0000256" key="4">
    <source>
        <dbReference type="ARBA" id="ARBA00022741"/>
    </source>
</evidence>
<reference evidence="7 8" key="1">
    <citation type="submission" date="2015-09" db="EMBL/GenBank/DDBJ databases">
        <title>Identification and resolution of microdiversity through metagenomic sequencing of parallel consortia.</title>
        <authorList>
            <person name="Nelson W.C."/>
            <person name="Romine M.F."/>
            <person name="Lindemann S.R."/>
        </authorList>
    </citation>
    <scope>NUCLEOTIDE SEQUENCE [LARGE SCALE GENOMIC DNA]</scope>
    <source>
        <strain evidence="7">Ana</strain>
    </source>
</reference>
<dbReference type="PANTHER" id="PTHR42788:SF13">
    <property type="entry name" value="ALIPHATIC SULFONATES IMPORT ATP-BINDING PROTEIN SSUB"/>
    <property type="match status" value="1"/>
</dbReference>
<dbReference type="InterPro" id="IPR017871">
    <property type="entry name" value="ABC_transporter-like_CS"/>
</dbReference>
<keyword evidence="5 7" id="KW-0067">ATP-binding</keyword>
<organism evidence="7 8">
    <name type="scientific">Phormidesmis priestleyi Ana</name>
    <dbReference type="NCBI Taxonomy" id="1666911"/>
    <lineage>
        <taxon>Bacteria</taxon>
        <taxon>Bacillati</taxon>
        <taxon>Cyanobacteriota</taxon>
        <taxon>Cyanophyceae</taxon>
        <taxon>Leptolyngbyales</taxon>
        <taxon>Leptolyngbyaceae</taxon>
        <taxon>Phormidesmis</taxon>
    </lineage>
</organism>
<keyword evidence="3" id="KW-0813">Transport</keyword>
<dbReference type="PATRIC" id="fig|1666911.3.peg.4905"/>
<evidence type="ECO:0000256" key="3">
    <source>
        <dbReference type="ARBA" id="ARBA00022448"/>
    </source>
</evidence>
<dbReference type="SUPFAM" id="SSF52540">
    <property type="entry name" value="P-loop containing nucleoside triphosphate hydrolases"/>
    <property type="match status" value="1"/>
</dbReference>
<comment type="similarity">
    <text evidence="2">Belongs to the ABC transporter superfamily. Nitrate/nitrite/cyanate uptake transporter (NitT) (TC 3.A.1.16) family.</text>
</comment>
<evidence type="ECO:0000256" key="5">
    <source>
        <dbReference type="ARBA" id="ARBA00022840"/>
    </source>
</evidence>
<dbReference type="Pfam" id="PF00005">
    <property type="entry name" value="ABC_tran"/>
    <property type="match status" value="1"/>
</dbReference>
<evidence type="ECO:0000313" key="8">
    <source>
        <dbReference type="Proteomes" id="UP000050465"/>
    </source>
</evidence>
<dbReference type="InterPro" id="IPR003593">
    <property type="entry name" value="AAA+_ATPase"/>
</dbReference>
<feature type="domain" description="ABC transporter" evidence="6">
    <location>
        <begin position="4"/>
        <end position="236"/>
    </location>
</feature>
<evidence type="ECO:0000313" key="7">
    <source>
        <dbReference type="EMBL" id="KPQ32236.1"/>
    </source>
</evidence>
<dbReference type="Gene3D" id="3.40.50.300">
    <property type="entry name" value="P-loop containing nucleotide triphosphate hydrolases"/>
    <property type="match status" value="1"/>
</dbReference>
<keyword evidence="4" id="KW-0547">Nucleotide-binding</keyword>
<comment type="caution">
    <text evidence="7">The sequence shown here is derived from an EMBL/GenBank/DDBJ whole genome shotgun (WGS) entry which is preliminary data.</text>
</comment>
<comment type="subcellular location">
    <subcellularLocation>
        <location evidence="1">Cell inner membrane</location>
        <topology evidence="1">Peripheral membrane protein</topology>
    </subcellularLocation>
</comment>
<evidence type="ECO:0000256" key="1">
    <source>
        <dbReference type="ARBA" id="ARBA00004417"/>
    </source>
</evidence>
<dbReference type="InterPro" id="IPR050166">
    <property type="entry name" value="ABC_transporter_ATP-bind"/>
</dbReference>
<dbReference type="AlphaFoldDB" id="A0A0P7ZQV9"/>
<dbReference type="GO" id="GO:0005886">
    <property type="term" value="C:plasma membrane"/>
    <property type="evidence" value="ECO:0007669"/>
    <property type="project" value="UniProtKB-SubCell"/>
</dbReference>
<dbReference type="PROSITE" id="PS00211">
    <property type="entry name" value="ABC_TRANSPORTER_1"/>
    <property type="match status" value="1"/>
</dbReference>
<evidence type="ECO:0000256" key="2">
    <source>
        <dbReference type="ARBA" id="ARBA00009440"/>
    </source>
</evidence>
<name>A0A0P7ZQV9_9CYAN</name>
<proteinExistence type="inferred from homology"/>
<dbReference type="STRING" id="1666911.HLUCCA11_22015"/>
<dbReference type="SMART" id="SM00382">
    <property type="entry name" value="AAA"/>
    <property type="match status" value="1"/>
</dbReference>
<sequence length="268" mass="30027">MSEIVCNHISKIWNPDTAEPNLAIDDISFSVEPGEFLVVIGPSGCGKSTLLSMIAGLESATSGTIQFRGQPIDGPSPHRSMIFQQASLFPWLSVIENVSFGLSLQGVGKRDRHNQAKQYLQQVGLLKSAHRYPHQLSGGMQQRACIARALCLGTDVLLMDEPFAALDVQTRHQMQKFLLEIWQGTGKTVVFVTHHIDEAVYLADRVLILTANPGRMLEIVTVDMPRPRDMMSKGFEYHRNLFVDHLRSEVVRAFEEQELAEMLDTRIK</sequence>
<evidence type="ECO:0000259" key="6">
    <source>
        <dbReference type="PROSITE" id="PS50893"/>
    </source>
</evidence>
<dbReference type="GO" id="GO:0016887">
    <property type="term" value="F:ATP hydrolysis activity"/>
    <property type="evidence" value="ECO:0007669"/>
    <property type="project" value="InterPro"/>
</dbReference>
<dbReference type="PROSITE" id="PS50893">
    <property type="entry name" value="ABC_TRANSPORTER_2"/>
    <property type="match status" value="1"/>
</dbReference>
<dbReference type="Proteomes" id="UP000050465">
    <property type="component" value="Unassembled WGS sequence"/>
</dbReference>
<dbReference type="InterPro" id="IPR003439">
    <property type="entry name" value="ABC_transporter-like_ATP-bd"/>
</dbReference>
<dbReference type="CDD" id="cd03293">
    <property type="entry name" value="ABC_NrtD_SsuB_transporters"/>
    <property type="match status" value="1"/>
</dbReference>
<gene>
    <name evidence="7" type="ORF">HLUCCA11_22015</name>
</gene>
<dbReference type="PANTHER" id="PTHR42788">
    <property type="entry name" value="TAURINE IMPORT ATP-BINDING PROTEIN-RELATED"/>
    <property type="match status" value="1"/>
</dbReference>
<dbReference type="GO" id="GO:0005524">
    <property type="term" value="F:ATP binding"/>
    <property type="evidence" value="ECO:0007669"/>
    <property type="project" value="UniProtKB-KW"/>
</dbReference>